<keyword evidence="3" id="KW-1185">Reference proteome</keyword>
<organism evidence="2 3">
    <name type="scientific">Phyllosticta citrichinensis</name>
    <dbReference type="NCBI Taxonomy" id="1130410"/>
    <lineage>
        <taxon>Eukaryota</taxon>
        <taxon>Fungi</taxon>
        <taxon>Dikarya</taxon>
        <taxon>Ascomycota</taxon>
        <taxon>Pezizomycotina</taxon>
        <taxon>Dothideomycetes</taxon>
        <taxon>Dothideomycetes incertae sedis</taxon>
        <taxon>Botryosphaeriales</taxon>
        <taxon>Phyllostictaceae</taxon>
        <taxon>Phyllosticta</taxon>
    </lineage>
</organism>
<dbReference type="Proteomes" id="UP001456524">
    <property type="component" value="Unassembled WGS sequence"/>
</dbReference>
<comment type="caution">
    <text evidence="2">The sequence shown here is derived from an EMBL/GenBank/DDBJ whole genome shotgun (WGS) entry which is preliminary data.</text>
</comment>
<accession>A0ABR1XKH0</accession>
<feature type="chain" id="PRO_5046151109" description="Secreted protein" evidence="1">
    <location>
        <begin position="24"/>
        <end position="73"/>
    </location>
</feature>
<name>A0ABR1XKH0_9PEZI</name>
<sequence>MSCWMTERLLTAIGILVVGKARGFCCVALPTGPVFESLEVVQHAHSSAFPLEILQWRFMCGHSGWLAGWLCCD</sequence>
<reference evidence="2 3" key="1">
    <citation type="journal article" date="2022" name="G3 (Bethesda)">
        <title>Enemy or ally: a genomic approach to elucidate the lifestyle of Phyllosticta citrichinaensis.</title>
        <authorList>
            <person name="Buijs V.A."/>
            <person name="Groenewald J.Z."/>
            <person name="Haridas S."/>
            <person name="LaButti K.M."/>
            <person name="Lipzen A."/>
            <person name="Martin F.M."/>
            <person name="Barry K."/>
            <person name="Grigoriev I.V."/>
            <person name="Crous P.W."/>
            <person name="Seidl M.F."/>
        </authorList>
    </citation>
    <scope>NUCLEOTIDE SEQUENCE [LARGE SCALE GENOMIC DNA]</scope>
    <source>
        <strain evidence="2 3">CBS 129764</strain>
    </source>
</reference>
<proteinExistence type="predicted"/>
<evidence type="ECO:0000313" key="3">
    <source>
        <dbReference type="Proteomes" id="UP001456524"/>
    </source>
</evidence>
<protein>
    <recommendedName>
        <fullName evidence="4">Secreted protein</fullName>
    </recommendedName>
</protein>
<evidence type="ECO:0000313" key="2">
    <source>
        <dbReference type="EMBL" id="KAK8159167.1"/>
    </source>
</evidence>
<evidence type="ECO:0008006" key="4">
    <source>
        <dbReference type="Google" id="ProtNLM"/>
    </source>
</evidence>
<gene>
    <name evidence="2" type="ORF">IWX90DRAFT_292010</name>
</gene>
<dbReference type="EMBL" id="JBBWUH010000008">
    <property type="protein sequence ID" value="KAK8159167.1"/>
    <property type="molecule type" value="Genomic_DNA"/>
</dbReference>
<evidence type="ECO:0000256" key="1">
    <source>
        <dbReference type="SAM" id="SignalP"/>
    </source>
</evidence>
<keyword evidence="1" id="KW-0732">Signal</keyword>
<feature type="signal peptide" evidence="1">
    <location>
        <begin position="1"/>
        <end position="23"/>
    </location>
</feature>